<reference evidence="2" key="1">
    <citation type="submission" date="2013-01" db="EMBL/GenBank/DDBJ databases">
        <title>Draft Genome Sequence of a Mulberry Tree, Morus notabilis C.K. Schneid.</title>
        <authorList>
            <person name="He N."/>
            <person name="Zhao S."/>
        </authorList>
    </citation>
    <scope>NUCLEOTIDE SEQUENCE</scope>
</reference>
<organism evidence="1 2">
    <name type="scientific">Morus notabilis</name>
    <dbReference type="NCBI Taxonomy" id="981085"/>
    <lineage>
        <taxon>Eukaryota</taxon>
        <taxon>Viridiplantae</taxon>
        <taxon>Streptophyta</taxon>
        <taxon>Embryophyta</taxon>
        <taxon>Tracheophyta</taxon>
        <taxon>Spermatophyta</taxon>
        <taxon>Magnoliopsida</taxon>
        <taxon>eudicotyledons</taxon>
        <taxon>Gunneridae</taxon>
        <taxon>Pentapetalae</taxon>
        <taxon>rosids</taxon>
        <taxon>fabids</taxon>
        <taxon>Rosales</taxon>
        <taxon>Moraceae</taxon>
        <taxon>Moreae</taxon>
        <taxon>Morus</taxon>
    </lineage>
</organism>
<evidence type="ECO:0000313" key="2">
    <source>
        <dbReference type="Proteomes" id="UP000030645"/>
    </source>
</evidence>
<dbReference type="AlphaFoldDB" id="W9QWI1"/>
<sequence>MCASNPPSKALRVQPSRTSACSLRGIIGICHRIKAQSHKLTYVDNQKAISMAATINKYLSKRNIAQIVRNTTTRNSPNQSPTLWKPTVAHVGDQRSGVDDKISLSDCEIGDTAKKTENGELAMAAAREAATLSE</sequence>
<dbReference type="EMBL" id="KE343883">
    <property type="protein sequence ID" value="EXB44943.1"/>
    <property type="molecule type" value="Genomic_DNA"/>
</dbReference>
<protein>
    <submittedName>
        <fullName evidence="1">Uncharacterized protein</fullName>
    </submittedName>
</protein>
<evidence type="ECO:0000313" key="1">
    <source>
        <dbReference type="EMBL" id="EXB44943.1"/>
    </source>
</evidence>
<dbReference type="Proteomes" id="UP000030645">
    <property type="component" value="Unassembled WGS sequence"/>
</dbReference>
<proteinExistence type="predicted"/>
<gene>
    <name evidence="1" type="ORF">L484_026531</name>
</gene>
<accession>W9QWI1</accession>
<name>W9QWI1_9ROSA</name>
<keyword evidence="2" id="KW-1185">Reference proteome</keyword>